<evidence type="ECO:0000256" key="1">
    <source>
        <dbReference type="ARBA" id="ARBA00006484"/>
    </source>
</evidence>
<dbReference type="GO" id="GO:0006729">
    <property type="term" value="P:tetrahydrobiopterin biosynthetic process"/>
    <property type="evidence" value="ECO:0007669"/>
    <property type="project" value="UniProtKB-KW"/>
</dbReference>
<sequence>ASNSIVLDKNPAPLSESGAFVEDKVAELLGATKIDAVFNVAGGWAGGSLSDREIYTNAPLMFSQSVNSSLVVARLSALHLKEGGLLTLVGANAALAGTPGMIGYGMAKAAVHHLVKSAAEEGSGLPKGARVNAYVLITLDTPNNRKYMPDADFSTWTSPEDIAKQFVFWVGATDLPSGTLYSVVTKNSVTEFVPVK</sequence>
<dbReference type="Gene3D" id="3.40.50.720">
    <property type="entry name" value="NAD(P)-binding Rossmann-like Domain"/>
    <property type="match status" value="1"/>
</dbReference>
<evidence type="ECO:0000256" key="3">
    <source>
        <dbReference type="ARBA" id="ARBA00022857"/>
    </source>
</evidence>
<gene>
    <name evidence="9" type="ORF">BDK51DRAFT_20978</name>
</gene>
<dbReference type="AlphaFoldDB" id="A0A4P9WFL0"/>
<evidence type="ECO:0000256" key="8">
    <source>
        <dbReference type="ARBA" id="ARBA00041348"/>
    </source>
</evidence>
<evidence type="ECO:0000256" key="6">
    <source>
        <dbReference type="ARBA" id="ARBA00039153"/>
    </source>
</evidence>
<keyword evidence="10" id="KW-1185">Reference proteome</keyword>
<dbReference type="GO" id="GO:0070402">
    <property type="term" value="F:NADPH binding"/>
    <property type="evidence" value="ECO:0007669"/>
    <property type="project" value="TreeGrafter"/>
</dbReference>
<proteinExistence type="inferred from homology"/>
<comment type="similarity">
    <text evidence="1">Belongs to the short-chain dehydrogenases/reductases (SDR) family.</text>
</comment>
<accession>A0A4P9WFL0</accession>
<dbReference type="SUPFAM" id="SSF51735">
    <property type="entry name" value="NAD(P)-binding Rossmann-fold domains"/>
    <property type="match status" value="1"/>
</dbReference>
<dbReference type="EMBL" id="KZ995188">
    <property type="protein sequence ID" value="RKO91192.1"/>
    <property type="molecule type" value="Genomic_DNA"/>
</dbReference>
<dbReference type="Pfam" id="PF13561">
    <property type="entry name" value="adh_short_C2"/>
    <property type="match status" value="1"/>
</dbReference>
<dbReference type="PANTHER" id="PTHR15104:SF0">
    <property type="entry name" value="DIHYDROPTERIDINE REDUCTASE"/>
    <property type="match status" value="1"/>
</dbReference>
<dbReference type="EC" id="1.5.1.34" evidence="6"/>
<comment type="subunit">
    <text evidence="2">Homodimer.</text>
</comment>
<dbReference type="Proteomes" id="UP000269721">
    <property type="component" value="Unassembled WGS sequence"/>
</dbReference>
<keyword evidence="4" id="KW-0560">Oxidoreductase</keyword>
<dbReference type="FunFam" id="3.40.50.720:FF:000157">
    <property type="entry name" value="Quinoid dihydropteridine reductase"/>
    <property type="match status" value="1"/>
</dbReference>
<dbReference type="GO" id="GO:0070404">
    <property type="term" value="F:NADH binding"/>
    <property type="evidence" value="ECO:0007669"/>
    <property type="project" value="TreeGrafter"/>
</dbReference>
<dbReference type="InterPro" id="IPR020904">
    <property type="entry name" value="Sc_DH/Rdtase_CS"/>
</dbReference>
<protein>
    <recommendedName>
        <fullName evidence="7">Dihydropteridine reductase</fullName>
        <ecNumber evidence="6">1.5.1.34</ecNumber>
    </recommendedName>
    <alternativeName>
        <fullName evidence="8">Quinoid dihydropteridine reductase</fullName>
    </alternativeName>
</protein>
<evidence type="ECO:0000313" key="9">
    <source>
        <dbReference type="EMBL" id="RKO91192.1"/>
    </source>
</evidence>
<name>A0A4P9WFL0_9FUNG</name>
<evidence type="ECO:0000256" key="2">
    <source>
        <dbReference type="ARBA" id="ARBA00011738"/>
    </source>
</evidence>
<dbReference type="GO" id="GO:0006559">
    <property type="term" value="P:L-phenylalanine catabolic process"/>
    <property type="evidence" value="ECO:0007669"/>
    <property type="project" value="TreeGrafter"/>
</dbReference>
<dbReference type="GO" id="GO:0004155">
    <property type="term" value="F:6,7-dihydropteridine reductase activity"/>
    <property type="evidence" value="ECO:0007669"/>
    <property type="project" value="UniProtKB-EC"/>
</dbReference>
<dbReference type="PROSITE" id="PS00061">
    <property type="entry name" value="ADH_SHORT"/>
    <property type="match status" value="1"/>
</dbReference>
<keyword evidence="3" id="KW-0521">NADP</keyword>
<dbReference type="InterPro" id="IPR002347">
    <property type="entry name" value="SDR_fam"/>
</dbReference>
<dbReference type="OrthoDB" id="1204at2759"/>
<evidence type="ECO:0000313" key="10">
    <source>
        <dbReference type="Proteomes" id="UP000269721"/>
    </source>
</evidence>
<keyword evidence="5" id="KW-0783">Tetrahydrobiopterin biosynthesis</keyword>
<organism evidence="9 10">
    <name type="scientific">Blyttiomyces helicus</name>
    <dbReference type="NCBI Taxonomy" id="388810"/>
    <lineage>
        <taxon>Eukaryota</taxon>
        <taxon>Fungi</taxon>
        <taxon>Fungi incertae sedis</taxon>
        <taxon>Chytridiomycota</taxon>
        <taxon>Chytridiomycota incertae sedis</taxon>
        <taxon>Chytridiomycetes</taxon>
        <taxon>Chytridiomycetes incertae sedis</taxon>
        <taxon>Blyttiomyces</taxon>
    </lineage>
</organism>
<reference evidence="10" key="1">
    <citation type="journal article" date="2018" name="Nat. Microbiol.">
        <title>Leveraging single-cell genomics to expand the fungal tree of life.</title>
        <authorList>
            <person name="Ahrendt S.R."/>
            <person name="Quandt C.A."/>
            <person name="Ciobanu D."/>
            <person name="Clum A."/>
            <person name="Salamov A."/>
            <person name="Andreopoulos B."/>
            <person name="Cheng J.F."/>
            <person name="Woyke T."/>
            <person name="Pelin A."/>
            <person name="Henrissat B."/>
            <person name="Reynolds N.K."/>
            <person name="Benny G.L."/>
            <person name="Smith M.E."/>
            <person name="James T.Y."/>
            <person name="Grigoriev I.V."/>
        </authorList>
    </citation>
    <scope>NUCLEOTIDE SEQUENCE [LARGE SCALE GENOMIC DNA]</scope>
</reference>
<dbReference type="PANTHER" id="PTHR15104">
    <property type="entry name" value="DIHYDROPTERIDINE REDUCTASE"/>
    <property type="match status" value="1"/>
</dbReference>
<evidence type="ECO:0000256" key="5">
    <source>
        <dbReference type="ARBA" id="ARBA00023007"/>
    </source>
</evidence>
<feature type="non-terminal residue" evidence="9">
    <location>
        <position position="1"/>
    </location>
</feature>
<dbReference type="InterPro" id="IPR036291">
    <property type="entry name" value="NAD(P)-bd_dom_sf"/>
</dbReference>
<evidence type="ECO:0000256" key="7">
    <source>
        <dbReference type="ARBA" id="ARBA00039520"/>
    </source>
</evidence>
<evidence type="ECO:0000256" key="4">
    <source>
        <dbReference type="ARBA" id="ARBA00023002"/>
    </source>
</evidence>
<dbReference type="GO" id="GO:0005737">
    <property type="term" value="C:cytoplasm"/>
    <property type="evidence" value="ECO:0007669"/>
    <property type="project" value="TreeGrafter"/>
</dbReference>